<accession>C5L450</accession>
<dbReference type="AlphaFoldDB" id="C5L450"/>
<dbReference type="EMBL" id="GG678949">
    <property type="protein sequence ID" value="EER08516.1"/>
    <property type="molecule type" value="Genomic_DNA"/>
</dbReference>
<evidence type="ECO:0000313" key="2">
    <source>
        <dbReference type="Proteomes" id="UP000007800"/>
    </source>
</evidence>
<dbReference type="GO" id="GO:0030307">
    <property type="term" value="P:positive regulation of cell growth"/>
    <property type="evidence" value="ECO:0007669"/>
    <property type="project" value="TreeGrafter"/>
</dbReference>
<dbReference type="GO" id="GO:0030674">
    <property type="term" value="F:protein-macromolecule adaptor activity"/>
    <property type="evidence" value="ECO:0007669"/>
    <property type="project" value="TreeGrafter"/>
</dbReference>
<dbReference type="InParanoid" id="C5L450"/>
<name>C5L450_PERM5</name>
<dbReference type="Proteomes" id="UP000007800">
    <property type="component" value="Unassembled WGS sequence"/>
</dbReference>
<dbReference type="InterPro" id="IPR004083">
    <property type="entry name" value="Raptor"/>
</dbReference>
<dbReference type="GO" id="GO:0031931">
    <property type="term" value="C:TORC1 complex"/>
    <property type="evidence" value="ECO:0007669"/>
    <property type="project" value="InterPro"/>
</dbReference>
<sequence>MWVDENMKIALDECSPINIHKLIGWLGKPAVYIFDCDRAGSKLPSQILTACLTAPLKTALQFLYTYEILFRKDVVLASLFRNYLLAQRLISLVGLTSVSMPELPDCSHHSLWETWELVMEASVLRVVQGERNSLLTSQIRGTDPVREFFRDQLRAFSVWLRRKHNSADAICRSTESSHGKVREAALMLVGSFCLVTTLEIHNPFYAK</sequence>
<dbReference type="GO" id="GO:0071230">
    <property type="term" value="P:cellular response to amino acid stimulus"/>
    <property type="evidence" value="ECO:0007669"/>
    <property type="project" value="TreeGrafter"/>
</dbReference>
<gene>
    <name evidence="1" type="ORF">Pmar_PMAR015935</name>
</gene>
<dbReference type="PANTHER" id="PTHR12848">
    <property type="entry name" value="REGULATORY-ASSOCIATED PROTEIN OF MTOR"/>
    <property type="match status" value="1"/>
</dbReference>
<reference evidence="1 2" key="1">
    <citation type="submission" date="2008-07" db="EMBL/GenBank/DDBJ databases">
        <authorList>
            <person name="El-Sayed N."/>
            <person name="Caler E."/>
            <person name="Inman J."/>
            <person name="Amedeo P."/>
            <person name="Hass B."/>
            <person name="Wortman J."/>
        </authorList>
    </citation>
    <scope>NUCLEOTIDE SEQUENCE [LARGE SCALE GENOMIC DNA]</scope>
    <source>
        <strain evidence="2">ATCC 50983 / TXsc</strain>
    </source>
</reference>
<protein>
    <submittedName>
        <fullName evidence="1">Uncharacterized protein</fullName>
    </submittedName>
</protein>
<keyword evidence="2" id="KW-1185">Reference proteome</keyword>
<dbReference type="RefSeq" id="XP_002776700.1">
    <property type="nucleotide sequence ID" value="XM_002776654.1"/>
</dbReference>
<dbReference type="GO" id="GO:0005737">
    <property type="term" value="C:cytoplasm"/>
    <property type="evidence" value="ECO:0007669"/>
    <property type="project" value="TreeGrafter"/>
</dbReference>
<dbReference type="GO" id="GO:0009267">
    <property type="term" value="P:cellular response to starvation"/>
    <property type="evidence" value="ECO:0007669"/>
    <property type="project" value="TreeGrafter"/>
</dbReference>
<proteinExistence type="predicted"/>
<evidence type="ECO:0000313" key="1">
    <source>
        <dbReference type="EMBL" id="EER08516.1"/>
    </source>
</evidence>
<organism evidence="2">
    <name type="scientific">Perkinsus marinus (strain ATCC 50983 / TXsc)</name>
    <dbReference type="NCBI Taxonomy" id="423536"/>
    <lineage>
        <taxon>Eukaryota</taxon>
        <taxon>Sar</taxon>
        <taxon>Alveolata</taxon>
        <taxon>Perkinsozoa</taxon>
        <taxon>Perkinsea</taxon>
        <taxon>Perkinsida</taxon>
        <taxon>Perkinsidae</taxon>
        <taxon>Perkinsus</taxon>
    </lineage>
</organism>
<dbReference type="GO" id="GO:0031929">
    <property type="term" value="P:TOR signaling"/>
    <property type="evidence" value="ECO:0007669"/>
    <property type="project" value="InterPro"/>
</dbReference>
<dbReference type="PANTHER" id="PTHR12848:SF16">
    <property type="entry name" value="REGULATORY-ASSOCIATED PROTEIN OF MTOR"/>
    <property type="match status" value="1"/>
</dbReference>
<dbReference type="OrthoDB" id="10262360at2759"/>
<dbReference type="GO" id="GO:0010506">
    <property type="term" value="P:regulation of autophagy"/>
    <property type="evidence" value="ECO:0007669"/>
    <property type="project" value="TreeGrafter"/>
</dbReference>
<dbReference type="GeneID" id="9041879"/>